<dbReference type="InterPro" id="IPR036265">
    <property type="entry name" value="HIT-like_sf"/>
</dbReference>
<evidence type="ECO:0000256" key="1">
    <source>
        <dbReference type="PIRSR" id="PIRSR601310-1"/>
    </source>
</evidence>
<gene>
    <name evidence="5" type="ORF">HD601_006542</name>
</gene>
<dbReference type="PRINTS" id="PR00332">
    <property type="entry name" value="HISTRIAD"/>
</dbReference>
<dbReference type="PANTHER" id="PTHR23089">
    <property type="entry name" value="HISTIDINE TRIAD HIT PROTEIN"/>
    <property type="match status" value="1"/>
</dbReference>
<proteinExistence type="predicted"/>
<dbReference type="InterPro" id="IPR019808">
    <property type="entry name" value="Histidine_triad_CS"/>
</dbReference>
<dbReference type="SUPFAM" id="SSF54197">
    <property type="entry name" value="HIT-like"/>
    <property type="match status" value="1"/>
</dbReference>
<dbReference type="GO" id="GO:0003824">
    <property type="term" value="F:catalytic activity"/>
    <property type="evidence" value="ECO:0007669"/>
    <property type="project" value="InterPro"/>
</dbReference>
<evidence type="ECO:0000313" key="5">
    <source>
        <dbReference type="EMBL" id="MBB5791967.1"/>
    </source>
</evidence>
<comment type="caution">
    <text evidence="5">The sequence shown here is derived from an EMBL/GenBank/DDBJ whole genome shotgun (WGS) entry which is preliminary data.</text>
</comment>
<reference evidence="5 6" key="1">
    <citation type="submission" date="2020-08" db="EMBL/GenBank/DDBJ databases">
        <title>Sequencing the genomes of 1000 actinobacteria strains.</title>
        <authorList>
            <person name="Klenk H.-P."/>
        </authorList>
    </citation>
    <scope>NUCLEOTIDE SEQUENCE [LARGE SCALE GENOMIC DNA]</scope>
    <source>
        <strain evidence="5 6">DSM 102122</strain>
    </source>
</reference>
<feature type="domain" description="HIT" evidence="4">
    <location>
        <begin position="8"/>
        <end position="115"/>
    </location>
</feature>
<dbReference type="CDD" id="cd01276">
    <property type="entry name" value="PKCI_related"/>
    <property type="match status" value="1"/>
</dbReference>
<dbReference type="PROSITE" id="PS51084">
    <property type="entry name" value="HIT_2"/>
    <property type="match status" value="1"/>
</dbReference>
<dbReference type="Pfam" id="PF01230">
    <property type="entry name" value="HIT"/>
    <property type="match status" value="1"/>
</dbReference>
<dbReference type="InterPro" id="IPR011146">
    <property type="entry name" value="HIT-like"/>
</dbReference>
<dbReference type="EMBL" id="JACHMM010000001">
    <property type="protein sequence ID" value="MBB5791967.1"/>
    <property type="molecule type" value="Genomic_DNA"/>
</dbReference>
<dbReference type="RefSeq" id="WP_184829149.1">
    <property type="nucleotide sequence ID" value="NZ_JACHMM010000001.1"/>
</dbReference>
<protein>
    <submittedName>
        <fullName evidence="5">Histidine triad (HIT) family protein</fullName>
    </submittedName>
</protein>
<name>A0A7W9LQ80_9ACTN</name>
<dbReference type="Gene3D" id="3.30.428.10">
    <property type="entry name" value="HIT-like"/>
    <property type="match status" value="1"/>
</dbReference>
<dbReference type="AlphaFoldDB" id="A0A7W9LQ80"/>
<sequence>MSADADCLFCKIAGGQIPADVVRESERTLAFRDISPQAPTHVLVIPREHHRDVASLAAESPDTLAELVREAAAVAAAEGIEAYRLVFNTGSEAGQSVFHVHVHVLGGRAMTWPPG</sequence>
<dbReference type="Proteomes" id="UP000542813">
    <property type="component" value="Unassembled WGS sequence"/>
</dbReference>
<feature type="short sequence motif" description="Histidine triad motif" evidence="2 3">
    <location>
        <begin position="99"/>
        <end position="103"/>
    </location>
</feature>
<evidence type="ECO:0000256" key="3">
    <source>
        <dbReference type="PROSITE-ProRule" id="PRU00464"/>
    </source>
</evidence>
<dbReference type="PROSITE" id="PS00892">
    <property type="entry name" value="HIT_1"/>
    <property type="match status" value="1"/>
</dbReference>
<accession>A0A7W9LQ80</accession>
<evidence type="ECO:0000259" key="4">
    <source>
        <dbReference type="PROSITE" id="PS51084"/>
    </source>
</evidence>
<feature type="active site" description="Tele-AMP-histidine intermediate" evidence="1">
    <location>
        <position position="101"/>
    </location>
</feature>
<evidence type="ECO:0000313" key="6">
    <source>
        <dbReference type="Proteomes" id="UP000542813"/>
    </source>
</evidence>
<keyword evidence="6" id="KW-1185">Reference proteome</keyword>
<evidence type="ECO:0000256" key="2">
    <source>
        <dbReference type="PIRSR" id="PIRSR601310-3"/>
    </source>
</evidence>
<organism evidence="5 6">
    <name type="scientific">Jiangella mangrovi</name>
    <dbReference type="NCBI Taxonomy" id="1524084"/>
    <lineage>
        <taxon>Bacteria</taxon>
        <taxon>Bacillati</taxon>
        <taxon>Actinomycetota</taxon>
        <taxon>Actinomycetes</taxon>
        <taxon>Jiangellales</taxon>
        <taxon>Jiangellaceae</taxon>
        <taxon>Jiangella</taxon>
    </lineage>
</organism>
<dbReference type="InterPro" id="IPR001310">
    <property type="entry name" value="Histidine_triad_HIT"/>
</dbReference>